<proteinExistence type="inferred from homology"/>
<dbReference type="STRING" id="728005.SAMN04488059_14413"/>
<dbReference type="RefSeq" id="WP_046169383.1">
    <property type="nucleotide sequence ID" value="NZ_FOMB01000044.1"/>
</dbReference>
<dbReference type="InterPro" id="IPR029055">
    <property type="entry name" value="Ntn_hydrolases_N"/>
</dbReference>
<dbReference type="InterPro" id="IPR001962">
    <property type="entry name" value="Asn_synthase"/>
</dbReference>
<evidence type="ECO:0000256" key="6">
    <source>
        <dbReference type="ARBA" id="ARBA00022962"/>
    </source>
</evidence>
<evidence type="ECO:0000256" key="2">
    <source>
        <dbReference type="ARBA" id="ARBA00005752"/>
    </source>
</evidence>
<evidence type="ECO:0000256" key="5">
    <source>
        <dbReference type="ARBA" id="ARBA00022840"/>
    </source>
</evidence>
<evidence type="ECO:0000256" key="4">
    <source>
        <dbReference type="ARBA" id="ARBA00022741"/>
    </source>
</evidence>
<evidence type="ECO:0000256" key="3">
    <source>
        <dbReference type="ARBA" id="ARBA00012737"/>
    </source>
</evidence>
<feature type="binding site" evidence="9">
    <location>
        <begin position="375"/>
        <end position="376"/>
    </location>
    <ligand>
        <name>ATP</name>
        <dbReference type="ChEBI" id="CHEBI:30616"/>
    </ligand>
</feature>
<comment type="pathway">
    <text evidence="1">Amino-acid biosynthesis; L-asparagine biosynthesis; L-asparagine from L-aspartate (L-Gln route): step 1/1.</text>
</comment>
<evidence type="ECO:0000313" key="13">
    <source>
        <dbReference type="EMBL" id="SFD35276.1"/>
    </source>
</evidence>
<keyword evidence="14" id="KW-1185">Reference proteome</keyword>
<dbReference type="InterPro" id="IPR033738">
    <property type="entry name" value="AsnB_N"/>
</dbReference>
<protein>
    <recommendedName>
        <fullName evidence="3">asparagine synthase (glutamine-hydrolyzing)</fullName>
        <ecNumber evidence="3">6.3.5.4</ecNumber>
    </recommendedName>
</protein>
<dbReference type="GO" id="GO:0006529">
    <property type="term" value="P:asparagine biosynthetic process"/>
    <property type="evidence" value="ECO:0007669"/>
    <property type="project" value="UniProtKB-KW"/>
</dbReference>
<dbReference type="Proteomes" id="UP000033519">
    <property type="component" value="Unassembled WGS sequence"/>
</dbReference>
<evidence type="ECO:0000256" key="7">
    <source>
        <dbReference type="ARBA" id="ARBA00048741"/>
    </source>
</evidence>
<sequence>MCGIAGILTAPGKQAPHRALDVITDRINHRGPDGRGAFQDDDAGVHLGHTRLAIVDLSPGGAQPMVSQSERYVIVLNGEIYNYKDLRKQLDDEVSITWRGSSDTEVLLAACETWGLEIALSRLDGMFAFGLWDRKERELGLARDRFGEKPLYVGETNEGIVFSSQLGSILDYPGFVGIDDHDATDMFLALSYIPEPRTPFTNVWKVPAASFVRLTAGTRRAEPIPYWSAPQAALDARENAVRTRASETEIAAQIEERLSKVIGNQMLADVPLGAFLSGGIDSSLVVAMMQKQSDRPVKTFTIGFKDAAYDEAPYARAVAKHLGTDHTEVMLDWSEALSLVEKLPETYDEPFADSSQLPTRLVSAIARKSVTVCLSGDGGDEVFGGYNRHLLATRYERVRDGVPSFLRAPVGHALTAVAQPRLAGLITALGKIAGENRVRLASEKLNKIGGALRSDGDLGLYLSLVRRDEGLVKTKALEQLFGRTYAQISGDGHPLAELMMMLDTLTYLPGDILAKVDRAAMSVALETRVPYLDHHLFSLAWSLPISEKIKGGQTKSVLRNILAKHVPSELFERPKAGFGVPIESWLKGPLRGWAEANLAAFQQSNPRHAATVQEARDAFYAGKGHLHHFLWNVLMLQAWRRRYQDAFRAHAA</sequence>
<dbReference type="EMBL" id="LAPV01000016">
    <property type="protein sequence ID" value="KKC34560.1"/>
    <property type="molecule type" value="Genomic_DNA"/>
</dbReference>
<dbReference type="GO" id="GO:0005829">
    <property type="term" value="C:cytosol"/>
    <property type="evidence" value="ECO:0007669"/>
    <property type="project" value="TreeGrafter"/>
</dbReference>
<evidence type="ECO:0000256" key="10">
    <source>
        <dbReference type="PIRSR" id="PIRSR001589-3"/>
    </source>
</evidence>
<dbReference type="Pfam" id="PF00733">
    <property type="entry name" value="Asn_synthase"/>
    <property type="match status" value="1"/>
</dbReference>
<evidence type="ECO:0000313" key="14">
    <source>
        <dbReference type="Proteomes" id="UP000033519"/>
    </source>
</evidence>
<dbReference type="EMBL" id="FOMB01000044">
    <property type="protein sequence ID" value="SFD35276.1"/>
    <property type="molecule type" value="Genomic_DNA"/>
</dbReference>
<evidence type="ECO:0000313" key="15">
    <source>
        <dbReference type="Proteomes" id="UP000182258"/>
    </source>
</evidence>
<dbReference type="GO" id="GO:0005524">
    <property type="term" value="F:ATP binding"/>
    <property type="evidence" value="ECO:0007669"/>
    <property type="project" value="UniProtKB-KW"/>
</dbReference>
<dbReference type="InterPro" id="IPR014729">
    <property type="entry name" value="Rossmann-like_a/b/a_fold"/>
</dbReference>
<comment type="catalytic activity">
    <reaction evidence="7">
        <text>L-aspartate + L-glutamine + ATP + H2O = L-asparagine + L-glutamate + AMP + diphosphate + H(+)</text>
        <dbReference type="Rhea" id="RHEA:12228"/>
        <dbReference type="ChEBI" id="CHEBI:15377"/>
        <dbReference type="ChEBI" id="CHEBI:15378"/>
        <dbReference type="ChEBI" id="CHEBI:29985"/>
        <dbReference type="ChEBI" id="CHEBI:29991"/>
        <dbReference type="ChEBI" id="CHEBI:30616"/>
        <dbReference type="ChEBI" id="CHEBI:33019"/>
        <dbReference type="ChEBI" id="CHEBI:58048"/>
        <dbReference type="ChEBI" id="CHEBI:58359"/>
        <dbReference type="ChEBI" id="CHEBI:456215"/>
        <dbReference type="EC" id="6.3.5.4"/>
    </reaction>
</comment>
<dbReference type="SUPFAM" id="SSF52402">
    <property type="entry name" value="Adenine nucleotide alpha hydrolases-like"/>
    <property type="match status" value="1"/>
</dbReference>
<comment type="similarity">
    <text evidence="2">Belongs to the asparagine synthetase family.</text>
</comment>
<name>A0A0F5Q123_9HYPH</name>
<feature type="binding site" evidence="9">
    <location>
        <position position="103"/>
    </location>
    <ligand>
        <name>L-glutamine</name>
        <dbReference type="ChEBI" id="CHEBI:58359"/>
    </ligand>
</feature>
<dbReference type="AlphaFoldDB" id="A0A0F5Q123"/>
<feature type="active site" description="For GATase activity" evidence="8">
    <location>
        <position position="2"/>
    </location>
</feature>
<dbReference type="GO" id="GO:0004066">
    <property type="term" value="F:asparagine synthase (glutamine-hydrolyzing) activity"/>
    <property type="evidence" value="ECO:0007669"/>
    <property type="project" value="UniProtKB-EC"/>
</dbReference>
<dbReference type="Gene3D" id="3.60.20.10">
    <property type="entry name" value="Glutamine Phosphoribosylpyrophosphate, subunit 1, domain 1"/>
    <property type="match status" value="1"/>
</dbReference>
<keyword evidence="8" id="KW-0061">Asparagine biosynthesis</keyword>
<organism evidence="13 15">
    <name type="scientific">Devosia psychrophila</name>
    <dbReference type="NCBI Taxonomy" id="728005"/>
    <lineage>
        <taxon>Bacteria</taxon>
        <taxon>Pseudomonadati</taxon>
        <taxon>Pseudomonadota</taxon>
        <taxon>Alphaproteobacteria</taxon>
        <taxon>Hyphomicrobiales</taxon>
        <taxon>Devosiaceae</taxon>
        <taxon>Devosia</taxon>
    </lineage>
</organism>
<dbReference type="NCBIfam" id="TIGR01536">
    <property type="entry name" value="asn_synth_AEB"/>
    <property type="match status" value="1"/>
</dbReference>
<evidence type="ECO:0000256" key="1">
    <source>
        <dbReference type="ARBA" id="ARBA00005187"/>
    </source>
</evidence>
<keyword evidence="8" id="KW-0028">Amino-acid biosynthesis</keyword>
<gene>
    <name evidence="13" type="ORF">SAMN04488059_14413</name>
    <name evidence="12" type="ORF">WH91_02185</name>
</gene>
<dbReference type="Pfam" id="PF13522">
    <property type="entry name" value="GATase_6"/>
    <property type="match status" value="1"/>
</dbReference>
<dbReference type="CDD" id="cd01991">
    <property type="entry name" value="Asn_synthase_B_C"/>
    <property type="match status" value="1"/>
</dbReference>
<reference evidence="12 14" key="1">
    <citation type="submission" date="2015-03" db="EMBL/GenBank/DDBJ databases">
        <authorList>
            <person name="Lepp D."/>
            <person name="Hassan Y.I."/>
            <person name="Li X.-Z."/>
            <person name="Zhou T."/>
        </authorList>
    </citation>
    <scope>NUCLEOTIDE SEQUENCE [LARGE SCALE GENOMIC DNA]</scope>
    <source>
        <strain evidence="12 14">Cr7-05</strain>
    </source>
</reference>
<dbReference type="InterPro" id="IPR017932">
    <property type="entry name" value="GATase_2_dom"/>
</dbReference>
<reference evidence="13 15" key="2">
    <citation type="submission" date="2016-10" db="EMBL/GenBank/DDBJ databases">
        <authorList>
            <person name="de Groot N.N."/>
        </authorList>
    </citation>
    <scope>NUCLEOTIDE SEQUENCE [LARGE SCALE GENOMIC DNA]</scope>
    <source>
        <strain evidence="13 15">CGMCC 1.10210</strain>
    </source>
</reference>
<evidence type="ECO:0000313" key="12">
    <source>
        <dbReference type="EMBL" id="KKC34560.1"/>
    </source>
</evidence>
<dbReference type="PIRSF" id="PIRSF001589">
    <property type="entry name" value="Asn_synthetase_glu-h"/>
    <property type="match status" value="1"/>
</dbReference>
<keyword evidence="6 8" id="KW-0315">Glutamine amidotransferase</keyword>
<dbReference type="PROSITE" id="PS51278">
    <property type="entry name" value="GATASE_TYPE_2"/>
    <property type="match status" value="1"/>
</dbReference>
<accession>A0A0F5Q123</accession>
<dbReference type="InterPro" id="IPR051786">
    <property type="entry name" value="ASN_synthetase/amidase"/>
</dbReference>
<feature type="site" description="Important for beta-aspartyl-AMP intermediate formation" evidence="10">
    <location>
        <position position="377"/>
    </location>
</feature>
<keyword evidence="4 9" id="KW-0547">Nucleotide-binding</keyword>
<dbReference type="OrthoDB" id="9763290at2"/>
<evidence type="ECO:0000256" key="9">
    <source>
        <dbReference type="PIRSR" id="PIRSR001589-2"/>
    </source>
</evidence>
<dbReference type="PATRIC" id="fig|728005.3.peg.1950"/>
<evidence type="ECO:0000256" key="8">
    <source>
        <dbReference type="PIRSR" id="PIRSR001589-1"/>
    </source>
</evidence>
<dbReference type="SUPFAM" id="SSF56235">
    <property type="entry name" value="N-terminal nucleophile aminohydrolases (Ntn hydrolases)"/>
    <property type="match status" value="1"/>
</dbReference>
<dbReference type="Gene3D" id="3.40.50.620">
    <property type="entry name" value="HUPs"/>
    <property type="match status" value="1"/>
</dbReference>
<dbReference type="PANTHER" id="PTHR43284">
    <property type="entry name" value="ASPARAGINE SYNTHETASE (GLUTAMINE-HYDROLYZING)"/>
    <property type="match status" value="1"/>
</dbReference>
<feature type="domain" description="Glutamine amidotransferase type-2" evidence="11">
    <location>
        <begin position="2"/>
        <end position="217"/>
    </location>
</feature>
<dbReference type="PANTHER" id="PTHR43284:SF1">
    <property type="entry name" value="ASPARAGINE SYNTHETASE"/>
    <property type="match status" value="1"/>
</dbReference>
<dbReference type="CDD" id="cd00712">
    <property type="entry name" value="AsnB"/>
    <property type="match status" value="1"/>
</dbReference>
<dbReference type="InterPro" id="IPR006426">
    <property type="entry name" value="Asn_synth_AEB"/>
</dbReference>
<dbReference type="Proteomes" id="UP000182258">
    <property type="component" value="Unassembled WGS sequence"/>
</dbReference>
<evidence type="ECO:0000259" key="11">
    <source>
        <dbReference type="PROSITE" id="PS51278"/>
    </source>
</evidence>
<dbReference type="EC" id="6.3.5.4" evidence="3"/>
<keyword evidence="5 9" id="KW-0067">ATP-binding</keyword>
<feature type="binding site" evidence="9">
    <location>
        <position position="302"/>
    </location>
    <ligand>
        <name>ATP</name>
        <dbReference type="ChEBI" id="CHEBI:30616"/>
    </ligand>
</feature>